<sequence>MKVIGIRFKEGGKVYYFAPNENETYAEGMQVVVETSKSTEFAYVASLPKEVDESEVVQPLKPILRIATDRDREQVRRNIERKPQA</sequence>
<dbReference type="AlphaFoldDB" id="A0A9D1VTP5"/>
<comment type="caution">
    <text evidence="1">The sequence shown here is derived from an EMBL/GenBank/DDBJ whole genome shotgun (WGS) entry which is preliminary data.</text>
</comment>
<protein>
    <submittedName>
        <fullName evidence="1">Stage 0 sporulation protein</fullName>
    </submittedName>
</protein>
<dbReference type="EMBL" id="DXFD01000050">
    <property type="protein sequence ID" value="HIX46653.1"/>
    <property type="molecule type" value="Genomic_DNA"/>
</dbReference>
<proteinExistence type="predicted"/>
<accession>A0A9D1VTP5</accession>
<feature type="non-terminal residue" evidence="1">
    <location>
        <position position="85"/>
    </location>
</feature>
<evidence type="ECO:0000313" key="1">
    <source>
        <dbReference type="EMBL" id="HIX46653.1"/>
    </source>
</evidence>
<organism evidence="1 2">
    <name type="scientific">Candidatus Borkfalkia faecigallinarum</name>
    <dbReference type="NCBI Taxonomy" id="2838509"/>
    <lineage>
        <taxon>Bacteria</taxon>
        <taxon>Bacillati</taxon>
        <taxon>Bacillota</taxon>
        <taxon>Clostridia</taxon>
        <taxon>Christensenellales</taxon>
        <taxon>Christensenellaceae</taxon>
        <taxon>Candidatus Borkfalkia</taxon>
    </lineage>
</organism>
<evidence type="ECO:0000313" key="2">
    <source>
        <dbReference type="Proteomes" id="UP000824249"/>
    </source>
</evidence>
<reference evidence="1" key="2">
    <citation type="submission" date="2021-04" db="EMBL/GenBank/DDBJ databases">
        <authorList>
            <person name="Gilroy R."/>
        </authorList>
    </citation>
    <scope>NUCLEOTIDE SEQUENCE</scope>
    <source>
        <strain evidence="1">26628</strain>
    </source>
</reference>
<reference evidence="1" key="1">
    <citation type="journal article" date="2021" name="PeerJ">
        <title>Extensive microbial diversity within the chicken gut microbiome revealed by metagenomics and culture.</title>
        <authorList>
            <person name="Gilroy R."/>
            <person name="Ravi A."/>
            <person name="Getino M."/>
            <person name="Pursley I."/>
            <person name="Horton D.L."/>
            <person name="Alikhan N.F."/>
            <person name="Baker D."/>
            <person name="Gharbi K."/>
            <person name="Hall N."/>
            <person name="Watson M."/>
            <person name="Adriaenssens E.M."/>
            <person name="Foster-Nyarko E."/>
            <person name="Jarju S."/>
            <person name="Secka A."/>
            <person name="Antonio M."/>
            <person name="Oren A."/>
            <person name="Chaudhuri R.R."/>
            <person name="La Ragione R."/>
            <person name="Hildebrand F."/>
            <person name="Pallen M.J."/>
        </authorList>
    </citation>
    <scope>NUCLEOTIDE SEQUENCE</scope>
    <source>
        <strain evidence="1">26628</strain>
    </source>
</reference>
<name>A0A9D1VTP5_9FIRM</name>
<gene>
    <name evidence="1" type="ORF">H9737_03070</name>
</gene>
<dbReference type="Proteomes" id="UP000824249">
    <property type="component" value="Unassembled WGS sequence"/>
</dbReference>